<dbReference type="EMBL" id="CP083680">
    <property type="protein sequence ID" value="UYU65059.1"/>
    <property type="molecule type" value="Genomic_DNA"/>
</dbReference>
<reference evidence="6" key="6">
    <citation type="submission" date="2021-07" db="EMBL/GenBank/DDBJ databases">
        <title>Comparative genomics of Bacteroides fragilis group isolates reveals species-dependent resistance mechanisms and validates clinical tools for resistance prediction.</title>
        <authorList>
            <person name="Wallace M.J."/>
            <person name="Jean S."/>
            <person name="Wallace M.A."/>
            <person name="Carey-Ann B.D."/>
            <person name="Dantas G."/>
        </authorList>
    </citation>
    <scope>NUCLEOTIDE SEQUENCE</scope>
    <source>
        <strain evidence="6">BJH_160</strain>
    </source>
</reference>
<evidence type="ECO:0000313" key="16">
    <source>
        <dbReference type="Proteomes" id="UP001156218"/>
    </source>
</evidence>
<gene>
    <name evidence="2" type="ORF">BatF92_41270</name>
    <name evidence="7" type="ORF">DW011_01225</name>
    <name evidence="3" type="ORF">ERS852511_04492</name>
    <name evidence="5" type="ORF">GAN75_11725</name>
    <name evidence="4" type="ORF">GAN93_00135</name>
    <name evidence="6" type="ORF">K0H07_16560</name>
    <name evidence="9" type="ORF">KQP59_14475</name>
    <name evidence="8" type="ORF">KQP68_15895</name>
    <name evidence="10" type="ORF">KQP74_18435</name>
</gene>
<dbReference type="Pfam" id="PF17170">
    <property type="entry name" value="DUF5128"/>
    <property type="match status" value="1"/>
</dbReference>
<evidence type="ECO:0000313" key="10">
    <source>
        <dbReference type="EMBL" id="UYU89905.1"/>
    </source>
</evidence>
<reference evidence="2 15" key="4">
    <citation type="submission" date="2020-02" db="EMBL/GenBank/DDBJ databases">
        <title>Whole-genome sequencing and comparative analysis of the genomes of Bacteroides thetaiotaomicron and Escherichia coli isolated from a healthy resident in Vietnam.</title>
        <authorList>
            <person name="Mohsin M."/>
            <person name="Tanaka K."/>
            <person name="Kawahara R."/>
            <person name="Kondo S."/>
            <person name="Noguchi H."/>
            <person name="Motooka D."/>
            <person name="Nakamura S."/>
            <person name="Khong D.T."/>
            <person name="Nguyen T.N."/>
            <person name="Tran H.T."/>
            <person name="Yamamoto Y."/>
        </authorList>
    </citation>
    <scope>NUCLEOTIDE SEQUENCE [LARGE SCALE GENOMIC DNA]</scope>
    <source>
        <strain evidence="2 15">F9-2</strain>
    </source>
</reference>
<name>A0A0P0F969_BACT4</name>
<evidence type="ECO:0000313" key="2">
    <source>
        <dbReference type="EMBL" id="BCA52185.1"/>
    </source>
</evidence>
<evidence type="ECO:0000313" key="6">
    <source>
        <dbReference type="EMBL" id="MCE9238755.1"/>
    </source>
</evidence>
<dbReference type="Proteomes" id="UP001162960">
    <property type="component" value="Chromosome"/>
</dbReference>
<dbReference type="Proteomes" id="UP001156216">
    <property type="component" value="Chromosome"/>
</dbReference>
<evidence type="ECO:0000313" key="9">
    <source>
        <dbReference type="EMBL" id="UYU69503.1"/>
    </source>
</evidence>
<accession>A0A0P0F969</accession>
<evidence type="ECO:0000313" key="11">
    <source>
        <dbReference type="Proteomes" id="UP000095576"/>
    </source>
</evidence>
<reference evidence="8 16" key="5">
    <citation type="submission" date="2021-06" db="EMBL/GenBank/DDBJ databases">
        <title>Interrogation of the integrated mobile genetic elements in gut-associated Bacteroides with a consensus prediction approach.</title>
        <authorList>
            <person name="Campbell D.E."/>
            <person name="Leigh J.R."/>
            <person name="Kim T."/>
            <person name="England W."/>
            <person name="Whitaker R.J."/>
            <person name="Degnan P.H."/>
        </authorList>
    </citation>
    <scope>NUCLEOTIDE SEQUENCE [LARGE SCALE GENOMIC DNA]</scope>
    <source>
        <strain evidence="10">VPI-3443</strain>
        <strain evidence="9">VPI-BTDOT2</strain>
        <strain evidence="8 16">WAL8669</strain>
    </source>
</reference>
<evidence type="ECO:0000256" key="1">
    <source>
        <dbReference type="SAM" id="SignalP"/>
    </source>
</evidence>
<evidence type="ECO:0000313" key="5">
    <source>
        <dbReference type="EMBL" id="KAB4456535.1"/>
    </source>
</evidence>
<reference evidence="7 12" key="2">
    <citation type="submission" date="2018-08" db="EMBL/GenBank/DDBJ databases">
        <title>A genome reference for cultivated species of the human gut microbiota.</title>
        <authorList>
            <person name="Zou Y."/>
            <person name="Xue W."/>
            <person name="Luo G."/>
        </authorList>
    </citation>
    <scope>NUCLEOTIDE SEQUENCE [LARGE SCALE GENOMIC DNA]</scope>
    <source>
        <strain evidence="7 12">AF37-12</strain>
    </source>
</reference>
<dbReference type="EMBL" id="WCRW01000006">
    <property type="protein sequence ID" value="KAB4456535.1"/>
    <property type="molecule type" value="Genomic_DNA"/>
</dbReference>
<protein>
    <submittedName>
        <fullName evidence="4">6-bladed beta-propeller</fullName>
    </submittedName>
    <submittedName>
        <fullName evidence="3">Putative lipoprotein</fullName>
    </submittedName>
</protein>
<reference evidence="3 11" key="1">
    <citation type="submission" date="2015-09" db="EMBL/GenBank/DDBJ databases">
        <authorList>
            <consortium name="Pathogen Informatics"/>
        </authorList>
    </citation>
    <scope>NUCLEOTIDE SEQUENCE [LARGE SCALE GENOMIC DNA]</scope>
    <source>
        <strain evidence="3 11">2789STDY5834899</strain>
    </source>
</reference>
<dbReference type="Proteomes" id="UP000436825">
    <property type="component" value="Unassembled WGS sequence"/>
</dbReference>
<dbReference type="Proteomes" id="UP000095576">
    <property type="component" value="Unassembled WGS sequence"/>
</dbReference>
<keyword evidence="1" id="KW-0732">Signal</keyword>
<dbReference type="EMBL" id="CZAP01000025">
    <property type="protein sequence ID" value="CUQ14240.1"/>
    <property type="molecule type" value="Genomic_DNA"/>
</dbReference>
<dbReference type="Proteomes" id="UP001200544">
    <property type="component" value="Unassembled WGS sequence"/>
</dbReference>
<dbReference type="AlphaFoldDB" id="A0A0P0F969"/>
<dbReference type="Proteomes" id="UP000460317">
    <property type="component" value="Unassembled WGS sequence"/>
</dbReference>
<dbReference type="EMBL" id="QROV01000001">
    <property type="protein sequence ID" value="RHL64434.1"/>
    <property type="molecule type" value="Genomic_DNA"/>
</dbReference>
<dbReference type="Proteomes" id="UP001156218">
    <property type="component" value="Chromosome"/>
</dbReference>
<organism evidence="4 14">
    <name type="scientific">Bacteroides thetaiotaomicron</name>
    <dbReference type="NCBI Taxonomy" id="818"/>
    <lineage>
        <taxon>Bacteria</taxon>
        <taxon>Pseudomonadati</taxon>
        <taxon>Bacteroidota</taxon>
        <taxon>Bacteroidia</taxon>
        <taxon>Bacteroidales</taxon>
        <taxon>Bacteroidaceae</taxon>
        <taxon>Bacteroides</taxon>
    </lineage>
</organism>
<dbReference type="EMBL" id="CP083685">
    <property type="protein sequence ID" value="UYU89905.1"/>
    <property type="molecule type" value="Genomic_DNA"/>
</dbReference>
<dbReference type="EMBL" id="JAHYQA010000009">
    <property type="protein sequence ID" value="MCE9238755.1"/>
    <property type="molecule type" value="Genomic_DNA"/>
</dbReference>
<evidence type="ECO:0000313" key="14">
    <source>
        <dbReference type="Proteomes" id="UP000460317"/>
    </source>
</evidence>
<dbReference type="Proteomes" id="UP000283616">
    <property type="component" value="Unassembled WGS sequence"/>
</dbReference>
<evidence type="ECO:0000313" key="8">
    <source>
        <dbReference type="EMBL" id="UYU65059.1"/>
    </source>
</evidence>
<proteinExistence type="predicted"/>
<dbReference type="RefSeq" id="WP_008761915.1">
    <property type="nucleotide sequence ID" value="NZ_AP022660.1"/>
</dbReference>
<dbReference type="EMBL" id="CP083681">
    <property type="protein sequence ID" value="UYU69503.1"/>
    <property type="molecule type" value="Genomic_DNA"/>
</dbReference>
<keyword evidence="3" id="KW-0449">Lipoprotein</keyword>
<reference evidence="13 14" key="3">
    <citation type="journal article" date="2019" name="Nat. Med.">
        <title>A library of human gut bacterial isolates paired with longitudinal multiomics data enables mechanistic microbiome research.</title>
        <authorList>
            <person name="Poyet M."/>
            <person name="Groussin M."/>
            <person name="Gibbons S.M."/>
            <person name="Avila-Pacheco J."/>
            <person name="Jiang X."/>
            <person name="Kearney S.M."/>
            <person name="Perrotta A.R."/>
            <person name="Berdy B."/>
            <person name="Zhao S."/>
            <person name="Lieberman T.D."/>
            <person name="Swanson P.K."/>
            <person name="Smith M."/>
            <person name="Roesemann S."/>
            <person name="Alexander J.E."/>
            <person name="Rich S.A."/>
            <person name="Livny J."/>
            <person name="Vlamakis H."/>
            <person name="Clish C."/>
            <person name="Bullock K."/>
            <person name="Deik A."/>
            <person name="Scott J."/>
            <person name="Pierce K.A."/>
            <person name="Xavier R.J."/>
            <person name="Alm E.J."/>
        </authorList>
    </citation>
    <scope>NUCLEOTIDE SEQUENCE [LARGE SCALE GENOMIC DNA]</scope>
    <source>
        <strain evidence="5 13">BIOML-A160</strain>
        <strain evidence="4 14">BIOML-A165</strain>
    </source>
</reference>
<feature type="chain" id="PRO_5014519518" evidence="1">
    <location>
        <begin position="23"/>
        <end position="402"/>
    </location>
</feature>
<evidence type="ECO:0000313" key="7">
    <source>
        <dbReference type="EMBL" id="RHL64434.1"/>
    </source>
</evidence>
<evidence type="ECO:0000313" key="12">
    <source>
        <dbReference type="Proteomes" id="UP000283616"/>
    </source>
</evidence>
<dbReference type="EMBL" id="WCSB01000001">
    <property type="protein sequence ID" value="KAB4455443.1"/>
    <property type="molecule type" value="Genomic_DNA"/>
</dbReference>
<evidence type="ECO:0000313" key="4">
    <source>
        <dbReference type="EMBL" id="KAB4455443.1"/>
    </source>
</evidence>
<evidence type="ECO:0000313" key="3">
    <source>
        <dbReference type="EMBL" id="CUQ14240.1"/>
    </source>
</evidence>
<dbReference type="PATRIC" id="fig|818.23.peg.234"/>
<evidence type="ECO:0000313" key="13">
    <source>
        <dbReference type="Proteomes" id="UP000436825"/>
    </source>
</evidence>
<sequence length="402" mass="45711">MKNRIIILSLCASCLLAIVAFVYNSETKTDPLALSPIVAKRVTTPTGTLVSCNLKALKDTVDIPLSYLTEELQVVKLDNRDEALVGGWIRTTVGEKYILVSNNKQTPYKLFTRDGKFITTIGAYGQGPNEYGNTYADQLDEAHNRIYILPWQSDKLLVFDLQGNPQPPIPLCMRVPKGKFRVDTEKSEVTLTTLPFEGWPAVVWTQDFKGKRKNFIAPGHLTVPRDFSNEVFMDNNTNDYGVMLMVIMPAPRTDSLYHYNAAQNRLEARFTVEYPNKEKIPWHGYSEYPRHFIGDVSVPIQVSENTWSGSKPAKYIIDKKTLHGSYFRLYNDFLGTKKMQIWPSFGHGYYVANMEPAQLKETLEKEITRKDIPAEAKKRAQTLINSLDEEGNNVILLAKMKK</sequence>
<evidence type="ECO:0000313" key="15">
    <source>
        <dbReference type="Proteomes" id="UP000500882"/>
    </source>
</evidence>
<dbReference type="EMBL" id="AP022660">
    <property type="protein sequence ID" value="BCA52185.1"/>
    <property type="molecule type" value="Genomic_DNA"/>
</dbReference>
<feature type="signal peptide" evidence="1">
    <location>
        <begin position="1"/>
        <end position="22"/>
    </location>
</feature>
<dbReference type="Proteomes" id="UP000500882">
    <property type="component" value="Chromosome"/>
</dbReference>
<dbReference type="KEGG" id="btho:Btheta7330_00222"/>